<dbReference type="Proteomes" id="UP000276568">
    <property type="component" value="Unassembled WGS sequence"/>
</dbReference>
<gene>
    <name evidence="1" type="ORF">EDX97_07905</name>
</gene>
<dbReference type="Gene3D" id="1.10.10.10">
    <property type="entry name" value="Winged helix-like DNA-binding domain superfamily/Winged helix DNA-binding domain"/>
    <property type="match status" value="1"/>
</dbReference>
<accession>A0A3N0I0X7</accession>
<keyword evidence="2" id="KW-1185">Reference proteome</keyword>
<comment type="caution">
    <text evidence="1">The sequence shown here is derived from an EMBL/GenBank/DDBJ whole genome shotgun (WGS) entry which is preliminary data.</text>
</comment>
<evidence type="ECO:0000313" key="2">
    <source>
        <dbReference type="Proteomes" id="UP000276568"/>
    </source>
</evidence>
<dbReference type="InterPro" id="IPR036390">
    <property type="entry name" value="WH_DNA-bd_sf"/>
</dbReference>
<dbReference type="AlphaFoldDB" id="A0A3N0I0X7"/>
<reference evidence="1 2" key="1">
    <citation type="submission" date="2018-11" db="EMBL/GenBank/DDBJ databases">
        <title>Clostridium sp. nov., a member of the family Erysipelotrichaceae isolated from pig faeces.</title>
        <authorList>
            <person name="Chang Y.-H."/>
        </authorList>
    </citation>
    <scope>NUCLEOTIDE SEQUENCE [LARGE SCALE GENOMIC DNA]</scope>
    <source>
        <strain evidence="1 2">YH-panp20</strain>
    </source>
</reference>
<organism evidence="1 2">
    <name type="scientific">Absicoccus porci</name>
    <dbReference type="NCBI Taxonomy" id="2486576"/>
    <lineage>
        <taxon>Bacteria</taxon>
        <taxon>Bacillati</taxon>
        <taxon>Bacillota</taxon>
        <taxon>Erysipelotrichia</taxon>
        <taxon>Erysipelotrichales</taxon>
        <taxon>Erysipelotrichaceae</taxon>
        <taxon>Absicoccus</taxon>
    </lineage>
</organism>
<name>A0A3N0I0X7_9FIRM</name>
<dbReference type="OrthoDB" id="1867478at2"/>
<sequence>MSESIKLIYKILKILEQSMDYPEFDVDRLSPEALGISASRRDALLEMLLKKGYIDGIEVKKYIGDKYNTVIGIENIKITIDGLEYLEDNSLMKKAANLAKGIAEIVS</sequence>
<protein>
    <submittedName>
        <fullName evidence="1">Dihydrolipoyl dehydrogenase</fullName>
    </submittedName>
</protein>
<dbReference type="Pfam" id="PF09639">
    <property type="entry name" value="YjcQ"/>
    <property type="match status" value="1"/>
</dbReference>
<evidence type="ECO:0000313" key="1">
    <source>
        <dbReference type="EMBL" id="RNM30695.1"/>
    </source>
</evidence>
<dbReference type="RefSeq" id="WP_128520602.1">
    <property type="nucleotide sequence ID" value="NZ_RJQC01000002.1"/>
</dbReference>
<dbReference type="EMBL" id="RJQC01000002">
    <property type="protein sequence ID" value="RNM30695.1"/>
    <property type="molecule type" value="Genomic_DNA"/>
</dbReference>
<dbReference type="InterPro" id="IPR036388">
    <property type="entry name" value="WH-like_DNA-bd_sf"/>
</dbReference>
<dbReference type="InterPro" id="IPR018597">
    <property type="entry name" value="Phage_Tuc2009_YjcQ"/>
</dbReference>
<dbReference type="SUPFAM" id="SSF46785">
    <property type="entry name" value="Winged helix' DNA-binding domain"/>
    <property type="match status" value="1"/>
</dbReference>
<proteinExistence type="predicted"/>